<gene>
    <name evidence="2" type="ordered locus">Mboo_2292</name>
</gene>
<sequence length="295" mass="32103" precursor="true">MDSLTHALVAAALAYAAGLPHLLPFFVLGAVIIDADVLFSLFSRNTPSLYLFIHGGIAHSLTGAVVMSALAYAGIVLATIAGLIPPALSFGFGPAGAAAVLTGAFLHLAMDLPASPGIPLLAPHSDKKYALFVLPGPSFLLMALSLFFLIWMALGVVTFAGGMAAYMAIFCVFLLVRAIAFCLSRPELRDVMLVLPQPDPRRWLALYDRGEAWEVKEYRMGRGSGASMVWQKYRGTTAAEIAPYLALPELKRLRYHSYLLTVEKENGALVFSDPLRVYGRIFYPPHYKQVRFNIP</sequence>
<keyword evidence="3" id="KW-1185">Reference proteome</keyword>
<dbReference type="OrthoDB" id="118042at2157"/>
<dbReference type="InterPro" id="IPR007404">
    <property type="entry name" value="YdjM-like"/>
</dbReference>
<dbReference type="GeneID" id="5411949"/>
<reference evidence="3" key="1">
    <citation type="journal article" date="2015" name="Microbiology">
        <title>Genome of Methanoregula boonei 6A8 reveals adaptations to oligotrophic peatland environments.</title>
        <authorList>
            <person name="Braeuer S."/>
            <person name="Cadillo-Quiroz H."/>
            <person name="Kyrpides N."/>
            <person name="Woyke T."/>
            <person name="Goodwin L."/>
            <person name="Detter C."/>
            <person name="Podell S."/>
            <person name="Yavitt J.B."/>
            <person name="Zinder S.H."/>
        </authorList>
    </citation>
    <scope>NUCLEOTIDE SEQUENCE [LARGE SCALE GENOMIC DNA]</scope>
    <source>
        <strain evidence="3">DSM 21154 / JCM 14090 / 6A8</strain>
    </source>
</reference>
<feature type="transmembrane region" description="Helical" evidence="1">
    <location>
        <begin position="90"/>
        <end position="109"/>
    </location>
</feature>
<keyword evidence="1" id="KW-0812">Transmembrane</keyword>
<keyword evidence="2" id="KW-0378">Hydrolase</keyword>
<dbReference type="GO" id="GO:0016787">
    <property type="term" value="F:hydrolase activity"/>
    <property type="evidence" value="ECO:0007669"/>
    <property type="project" value="UniProtKB-KW"/>
</dbReference>
<feature type="transmembrane region" description="Helical" evidence="1">
    <location>
        <begin position="163"/>
        <end position="183"/>
    </location>
</feature>
<proteinExistence type="predicted"/>
<dbReference type="eggNOG" id="arCOG01744">
    <property type="taxonomic scope" value="Archaea"/>
</dbReference>
<evidence type="ECO:0000256" key="1">
    <source>
        <dbReference type="SAM" id="Phobius"/>
    </source>
</evidence>
<evidence type="ECO:0000313" key="3">
    <source>
        <dbReference type="Proteomes" id="UP000002408"/>
    </source>
</evidence>
<keyword evidence="1" id="KW-1133">Transmembrane helix</keyword>
<dbReference type="HOGENOM" id="CLU_923203_0_0_2"/>
<feature type="transmembrane region" description="Helical" evidence="1">
    <location>
        <begin position="64"/>
        <end position="84"/>
    </location>
</feature>
<dbReference type="AlphaFoldDB" id="A7IAP5"/>
<evidence type="ECO:0000313" key="2">
    <source>
        <dbReference type="EMBL" id="ABS56806.1"/>
    </source>
</evidence>
<dbReference type="STRING" id="456442.Mboo_2292"/>
<keyword evidence="1" id="KW-0472">Membrane</keyword>
<dbReference type="Proteomes" id="UP000002408">
    <property type="component" value="Chromosome"/>
</dbReference>
<protein>
    <submittedName>
        <fullName evidence="2">Membrane-bound metal-dependent hydrolase</fullName>
    </submittedName>
</protein>
<name>A7IAP5_METB6</name>
<feature type="transmembrane region" description="Helical" evidence="1">
    <location>
        <begin position="129"/>
        <end position="151"/>
    </location>
</feature>
<dbReference type="RefSeq" id="WP_012107866.1">
    <property type="nucleotide sequence ID" value="NC_009712.1"/>
</dbReference>
<organism evidence="2 3">
    <name type="scientific">Methanoregula boonei (strain DSM 21154 / JCM 14090 / 6A8)</name>
    <dbReference type="NCBI Taxonomy" id="456442"/>
    <lineage>
        <taxon>Archaea</taxon>
        <taxon>Methanobacteriati</taxon>
        <taxon>Methanobacteriota</taxon>
        <taxon>Stenosarchaea group</taxon>
        <taxon>Methanomicrobia</taxon>
        <taxon>Methanomicrobiales</taxon>
        <taxon>Methanoregulaceae</taxon>
        <taxon>Methanoregula</taxon>
    </lineage>
</organism>
<dbReference type="EMBL" id="CP000780">
    <property type="protein sequence ID" value="ABS56806.1"/>
    <property type="molecule type" value="Genomic_DNA"/>
</dbReference>
<dbReference type="Pfam" id="PF04307">
    <property type="entry name" value="YdjM"/>
    <property type="match status" value="1"/>
</dbReference>
<accession>A7IAP5</accession>
<dbReference type="KEGG" id="mbn:Mboo_2292"/>